<evidence type="ECO:0000256" key="1">
    <source>
        <dbReference type="ARBA" id="ARBA00004651"/>
    </source>
</evidence>
<keyword evidence="9" id="KW-1185">Reference proteome</keyword>
<keyword evidence="5 7" id="KW-0472">Membrane</keyword>
<dbReference type="InterPro" id="IPR022791">
    <property type="entry name" value="L-PG_synthase/AglD"/>
</dbReference>
<dbReference type="Proteomes" id="UP000621500">
    <property type="component" value="Unassembled WGS sequence"/>
</dbReference>
<comment type="subcellular location">
    <subcellularLocation>
        <location evidence="1">Cell membrane</location>
        <topology evidence="1">Multi-pass membrane protein</topology>
    </subcellularLocation>
</comment>
<feature type="transmembrane region" description="Helical" evidence="7">
    <location>
        <begin position="155"/>
        <end position="173"/>
    </location>
</feature>
<feature type="compositionally biased region" description="Low complexity" evidence="6">
    <location>
        <begin position="315"/>
        <end position="358"/>
    </location>
</feature>
<feature type="transmembrane region" description="Helical" evidence="7">
    <location>
        <begin position="261"/>
        <end position="279"/>
    </location>
</feature>
<feature type="transmembrane region" description="Helical" evidence="7">
    <location>
        <begin position="122"/>
        <end position="143"/>
    </location>
</feature>
<evidence type="ECO:0000256" key="3">
    <source>
        <dbReference type="ARBA" id="ARBA00022692"/>
    </source>
</evidence>
<accession>A0ABQ4EX66</accession>
<name>A0ABQ4EX66_9ACTN</name>
<evidence type="ECO:0000313" key="9">
    <source>
        <dbReference type="Proteomes" id="UP000621500"/>
    </source>
</evidence>
<feature type="transmembrane region" description="Helical" evidence="7">
    <location>
        <begin position="233"/>
        <end position="254"/>
    </location>
</feature>
<evidence type="ECO:0000313" key="8">
    <source>
        <dbReference type="EMBL" id="GIG99254.1"/>
    </source>
</evidence>
<reference evidence="8 9" key="1">
    <citation type="submission" date="2021-01" db="EMBL/GenBank/DDBJ databases">
        <title>Whole genome shotgun sequence of Plantactinospora mayteni NBRC 109088.</title>
        <authorList>
            <person name="Komaki H."/>
            <person name="Tamura T."/>
        </authorList>
    </citation>
    <scope>NUCLEOTIDE SEQUENCE [LARGE SCALE GENOMIC DNA]</scope>
    <source>
        <strain evidence="8 9">NBRC 109088</strain>
    </source>
</reference>
<evidence type="ECO:0000256" key="4">
    <source>
        <dbReference type="ARBA" id="ARBA00022989"/>
    </source>
</evidence>
<keyword evidence="2" id="KW-1003">Cell membrane</keyword>
<sequence>MPSRTGRWRLARRVAQVAVTGAFLGLVGWSVARRWDEVPAVLGELSVPGLLLAGLAAVAGGLCGCLAWRAILTDFGAELPLRGAARIFFVGQLAKYLPGKVWPILVQARLGRAYGVPGRASAVAALLAMLVTLGTGLLLTAVALPVLGDRAVADYWWILLAVPPALLVLWPPLVNRILAMLLRLARREPMPRPLTLRGIGGAVGWSLATWLGYGTHLWLLLADVGVGGPDLLLRSIGAFAGSWSVGFLLAVAPAGVGPREVALPLLLGPTVAGPAALVATVLSRLLLTLVDLLLPAVAISVQWSGRQLSGRVPRQSPSPESPAPEQSASVGSPSAGSSSAGSPSVGSPSVGSSSLGVSEVRGAGSADSATRQS</sequence>
<protein>
    <submittedName>
        <fullName evidence="8">Uncharacterized protein</fullName>
    </submittedName>
</protein>
<evidence type="ECO:0000256" key="7">
    <source>
        <dbReference type="SAM" id="Phobius"/>
    </source>
</evidence>
<evidence type="ECO:0000256" key="2">
    <source>
        <dbReference type="ARBA" id="ARBA00022475"/>
    </source>
</evidence>
<feature type="transmembrane region" description="Helical" evidence="7">
    <location>
        <begin position="194"/>
        <end position="213"/>
    </location>
</feature>
<dbReference type="RefSeq" id="WP_203860650.1">
    <property type="nucleotide sequence ID" value="NZ_BAAAZQ010000012.1"/>
</dbReference>
<comment type="caution">
    <text evidence="8">The sequence shown here is derived from an EMBL/GenBank/DDBJ whole genome shotgun (WGS) entry which is preliminary data.</text>
</comment>
<feature type="region of interest" description="Disordered" evidence="6">
    <location>
        <begin position="309"/>
        <end position="373"/>
    </location>
</feature>
<dbReference type="EMBL" id="BONX01000044">
    <property type="protein sequence ID" value="GIG99254.1"/>
    <property type="molecule type" value="Genomic_DNA"/>
</dbReference>
<evidence type="ECO:0000256" key="6">
    <source>
        <dbReference type="SAM" id="MobiDB-lite"/>
    </source>
</evidence>
<keyword evidence="4 7" id="KW-1133">Transmembrane helix</keyword>
<dbReference type="Pfam" id="PF03706">
    <property type="entry name" value="LPG_synthase_TM"/>
    <property type="match status" value="1"/>
</dbReference>
<feature type="transmembrane region" description="Helical" evidence="7">
    <location>
        <begin position="50"/>
        <end position="72"/>
    </location>
</feature>
<keyword evidence="3 7" id="KW-0812">Transmembrane</keyword>
<proteinExistence type="predicted"/>
<evidence type="ECO:0000256" key="5">
    <source>
        <dbReference type="ARBA" id="ARBA00023136"/>
    </source>
</evidence>
<organism evidence="8 9">
    <name type="scientific">Plantactinospora mayteni</name>
    <dbReference type="NCBI Taxonomy" id="566021"/>
    <lineage>
        <taxon>Bacteria</taxon>
        <taxon>Bacillati</taxon>
        <taxon>Actinomycetota</taxon>
        <taxon>Actinomycetes</taxon>
        <taxon>Micromonosporales</taxon>
        <taxon>Micromonosporaceae</taxon>
        <taxon>Plantactinospora</taxon>
    </lineage>
</organism>
<gene>
    <name evidence="8" type="ORF">Pma05_58270</name>
</gene>